<dbReference type="Pfam" id="PF03447">
    <property type="entry name" value="NAD_binding_3"/>
    <property type="match status" value="1"/>
</dbReference>
<dbReference type="Gene3D" id="3.40.50.720">
    <property type="entry name" value="NAD(P)-binding Rossmann-like Domain"/>
    <property type="match status" value="1"/>
</dbReference>
<dbReference type="InterPro" id="IPR011047">
    <property type="entry name" value="Quinoprotein_ADH-like_sf"/>
</dbReference>
<evidence type="ECO:0000256" key="13">
    <source>
        <dbReference type="ARBA" id="ARBA00023167"/>
    </source>
</evidence>
<dbReference type="Proteomes" id="UP000663861">
    <property type="component" value="Unassembled WGS sequence"/>
</dbReference>
<dbReference type="InterPro" id="IPR019775">
    <property type="entry name" value="WD40_repeat_CS"/>
</dbReference>
<evidence type="ECO:0000256" key="5">
    <source>
        <dbReference type="ARBA" id="ARBA00013213"/>
    </source>
</evidence>
<gene>
    <name evidence="20" type="ORF">RDB_LOCUS128854</name>
</gene>
<keyword evidence="9" id="KW-0791">Threonine biosynthesis</keyword>
<dbReference type="InterPro" id="IPR020472">
    <property type="entry name" value="WD40_PAC1"/>
</dbReference>
<dbReference type="Pfam" id="PF00742">
    <property type="entry name" value="Homoserine_dh"/>
    <property type="match status" value="1"/>
</dbReference>
<dbReference type="PROSITE" id="PS50294">
    <property type="entry name" value="WD_REPEATS_REGION"/>
    <property type="match status" value="5"/>
</dbReference>
<dbReference type="PROSITE" id="PS50082">
    <property type="entry name" value="WD_REPEATS_2"/>
    <property type="match status" value="6"/>
</dbReference>
<dbReference type="GO" id="GO:0009086">
    <property type="term" value="P:methionine biosynthetic process"/>
    <property type="evidence" value="ECO:0007669"/>
    <property type="project" value="UniProtKB-KW"/>
</dbReference>
<keyword evidence="8" id="KW-0028">Amino-acid biosynthesis</keyword>
<dbReference type="InterPro" id="IPR001680">
    <property type="entry name" value="WD40_rpt"/>
</dbReference>
<evidence type="ECO:0000256" key="4">
    <source>
        <dbReference type="ARBA" id="ARBA00006753"/>
    </source>
</evidence>
<dbReference type="GO" id="GO:0004412">
    <property type="term" value="F:homoserine dehydrogenase activity"/>
    <property type="evidence" value="ECO:0007669"/>
    <property type="project" value="UniProtKB-EC"/>
</dbReference>
<evidence type="ECO:0000256" key="11">
    <source>
        <dbReference type="ARBA" id="ARBA00022857"/>
    </source>
</evidence>
<dbReference type="CDD" id="cd00200">
    <property type="entry name" value="WD40"/>
    <property type="match status" value="1"/>
</dbReference>
<feature type="repeat" description="WD" evidence="16">
    <location>
        <begin position="1839"/>
        <end position="1880"/>
    </location>
</feature>
<evidence type="ECO:0000256" key="12">
    <source>
        <dbReference type="ARBA" id="ARBA00023002"/>
    </source>
</evidence>
<evidence type="ECO:0000259" key="18">
    <source>
        <dbReference type="Pfam" id="PF03447"/>
    </source>
</evidence>
<dbReference type="SMART" id="SM00320">
    <property type="entry name" value="WD40"/>
    <property type="match status" value="8"/>
</dbReference>
<dbReference type="GO" id="GO:0009088">
    <property type="term" value="P:threonine biosynthetic process"/>
    <property type="evidence" value="ECO:0007669"/>
    <property type="project" value="UniProtKB-UniPathway"/>
</dbReference>
<comment type="function">
    <text evidence="15">Catalyzes the conversion of L-aspartate-beta-semialdehyde (L-Asa) to L-homoserine (L-Hse), the third step in the biosynthesis of amino acids that derive from aspartate (the aspartate family of amino acids), including methioinine and threonine, the latter of which is a precursor to isoleucine; production of homoserine leads to a branch-point in the pathway as it can either be O-phosphorylated for processing to threonine, or O-acylated for processing to methionine.</text>
</comment>
<evidence type="ECO:0000256" key="16">
    <source>
        <dbReference type="PROSITE-ProRule" id="PRU00221"/>
    </source>
</evidence>
<sequence>MPINVAIVGVGLVGSETISQLARLAQFRIVALSNSKKLLFNPSGVSLSSWQSELASSDAKPDLDQLTRSLAQLRAGGDKVALVDNTSSDAVAGLYPTFLSAGINVVTPNKKAFSSDLGLYQRIKDASAQSGARFLNESTVGAGLPIISTLKDLIATGDKVIKIEGVLSGTLSYIFNEYSKPGGGDSAFSSIVKVAREKGYTEPHPGDDLNGADVARKLTILSRMIPEFTSALPEGYKSVSITSLVPKALADVASGDEFVSRLPEFDAEPAKLRDDAVKEGKVLRYAGVIDVKSGTIKAALEKYPVDHPFATALGGSDNIIAFHTERYNPRPLIVQGAGAGAAVTAMGVTSQIQPNTTPSMASTHDTGNRVRLRIAGIELQPNILERTIKAELHIGGKVVKELSVIDKGQPLKWSNLMICDVYSSSPVELVICQRHHGIYSRFVSDSCLVSDITKSLTRKLHIKIEDMQCMADIITLEQAKGEELFDKGRETLVKMDQTSGTPERLASAQRMFKSMLQFGSIVAEAHPIAKMVFAVCTAAWERVEEQQKLGEELDDLASKLVGMAPLVDEVKKHARLEPLLQNIEEFLHLIEDVSIFVIERKPKGFVVRVLKSMVDSTERDEAEELVKRFQKISREFEKGISVQTMAVVMTAREDELIQRLNPVEPSGHDPSRACQDGTRLRVLADIDDWIQDPNPSSPFLWIYGQAGIGKSTILVSVCNRLSERRTPTVSFFCKRDDPALRDPLRLVNSVAYGLAIRCPAYGKLVAQAIEANKDLCTSYLGIRYDGLLKRPLEALGDVSTPFYCVVIVDAMDECGDEHTRRQLLEYLHGLPVLSPWLRIIVTSRPDSDIRGFFNQLADKLQPVLQRDLQSYPAKEDIRAFFQKSIGGIAVEENWPLDSIDRLCTKAEELFIWAATACKFIINGNDSEVRLRQVLDGNLSTGRFDGLDALYMAVITNSMADQAADNVLDVRRCIGAIVTISMRQPVPIDVLCPLMQEHMKPAVLRKVVGHLGAVLYSDLHLEGAVRVLHPSFADFVLEESRSGQFWVDPMQRNIELSVGCMRTMERELRFNICELETSHLPNNEVPGMETAIEANISGQLAYSCIYWISHLLDVTERAPVELAGKVINEPILLYWLEVLSLLQRVDVALHGLRKLSQWLKSRQVTDTTSVWDAYRFVFAFFDSITTSAPHIYVSALAFAPKCSEIYQRLSPLFPNTATVAEGNEEWPKWLRSMSHSAGVNKLCVSQDGQSLVTSCTDDSVRMFDLRTGGLLHILRHPSAHRSHEPAAVAISASGSSIAAASFSGELQLWNANTGSMTHIIPASHRVHHDCHPQAREIVFSSDEETIYVFFKSSSINPLFYSIAWDKKSNTVDRIKTYKDTNIGDARISPDGNCVAIVYRNCISLQPKEGATLDLGITGRPEIIVFSPDGSLLASYSIFSRPHMNVWDVHTGAAVGEPLIGNPIGIYSIAFSWDGTKIVTGSRHRKVEIWDTKTGRLIGGPFLGHSELVGSVAFSPDDTCIISGSEDNMLLIWDTATDNLTDVSTPIKVEPGSVAGIQRETIIIEHSGDESATRHDCHPFGHSDNVRSASFSPCGTQIISASEAMTIRTWDAQAGTSVGEPRFAGERMEFVAFSSDGSRIMAGASYASACVWDVTADEPTFTQDTDRVFAFSHDGNLLVGTTGEPNTPSERMVIWNTLTGDKMGKIDEAIPNICFAAFSSDSRLYSYHHAKFEPEGKVYIWDIASTFSMVGSWAVRHDSNWEFLCLCPHDPRLTFVDTYDSSIVLYDLDIGSMANKVLHGHTGYVNSVAFSPDGTRMASGSWDRTIRLWDVTTGTTILGPITAHLASICSVAFSPDGTRLVSGSDDKTIRVWDMNRTDTPDLWDSDTIHWPSNTILFPPHPTYPDWLSHDQKSLTIWLPGQYRRAYDPRTLLCISADPRTSPVHIDFSRFVHGTAWTSVISEATLLDRDRHDSINPHNQT</sequence>
<feature type="repeat" description="WD" evidence="16">
    <location>
        <begin position="1500"/>
        <end position="1541"/>
    </location>
</feature>
<evidence type="ECO:0000256" key="9">
    <source>
        <dbReference type="ARBA" id="ARBA00022697"/>
    </source>
</evidence>
<feature type="repeat" description="WD" evidence="16">
    <location>
        <begin position="1796"/>
        <end position="1837"/>
    </location>
</feature>
<dbReference type="PROSITE" id="PS00678">
    <property type="entry name" value="WD_REPEATS_1"/>
    <property type="match status" value="2"/>
</dbReference>
<dbReference type="SUPFAM" id="SSF52540">
    <property type="entry name" value="P-loop containing nucleoside triphosphate hydrolases"/>
    <property type="match status" value="1"/>
</dbReference>
<dbReference type="InterPro" id="IPR011147">
    <property type="entry name" value="Bifunc_Aspkin/hSer_DH"/>
</dbReference>
<dbReference type="PANTHER" id="PTHR43070">
    <property type="match status" value="1"/>
</dbReference>
<dbReference type="SUPFAM" id="SSF55347">
    <property type="entry name" value="Glyceraldehyde-3-phosphate dehydrogenase-like, C-terminal domain"/>
    <property type="match status" value="1"/>
</dbReference>
<keyword evidence="10" id="KW-0677">Repeat</keyword>
<dbReference type="GO" id="GO:0009090">
    <property type="term" value="P:homoserine biosynthetic process"/>
    <property type="evidence" value="ECO:0007669"/>
    <property type="project" value="TreeGrafter"/>
</dbReference>
<feature type="domain" description="Homoserine dehydrogenase catalytic" evidence="17">
    <location>
        <begin position="145"/>
        <end position="351"/>
    </location>
</feature>
<evidence type="ECO:0000256" key="7">
    <source>
        <dbReference type="ARBA" id="ARBA00022574"/>
    </source>
</evidence>
<evidence type="ECO:0000256" key="10">
    <source>
        <dbReference type="ARBA" id="ARBA00022737"/>
    </source>
</evidence>
<evidence type="ECO:0000256" key="6">
    <source>
        <dbReference type="ARBA" id="ARBA00013376"/>
    </source>
</evidence>
<dbReference type="InterPro" id="IPR056884">
    <property type="entry name" value="NPHP3-like_N"/>
</dbReference>
<feature type="repeat" description="WD" evidence="16">
    <location>
        <begin position="1577"/>
        <end position="1618"/>
    </location>
</feature>
<evidence type="ECO:0000256" key="15">
    <source>
        <dbReference type="ARBA" id="ARBA00059589"/>
    </source>
</evidence>
<dbReference type="GO" id="GO:0050661">
    <property type="term" value="F:NADP binding"/>
    <property type="evidence" value="ECO:0007669"/>
    <property type="project" value="InterPro"/>
</dbReference>
<feature type="repeat" description="WD" evidence="16">
    <location>
        <begin position="1457"/>
        <end position="1498"/>
    </location>
</feature>
<evidence type="ECO:0000259" key="19">
    <source>
        <dbReference type="Pfam" id="PF24883"/>
    </source>
</evidence>
<dbReference type="InterPro" id="IPR036291">
    <property type="entry name" value="NAD(P)-bd_dom_sf"/>
</dbReference>
<proteinExistence type="inferred from homology"/>
<dbReference type="EC" id="1.1.1.3" evidence="5"/>
<keyword evidence="13" id="KW-0486">Methionine biosynthesis</keyword>
<evidence type="ECO:0000259" key="17">
    <source>
        <dbReference type="Pfam" id="PF00742"/>
    </source>
</evidence>
<dbReference type="PRINTS" id="PR00320">
    <property type="entry name" value="GPROTEINBRPT"/>
</dbReference>
<comment type="similarity">
    <text evidence="4">Belongs to the homoserine dehydrogenase family.</text>
</comment>
<comment type="pathway">
    <text evidence="2">Amino-acid biosynthesis; L-threonine biosynthesis; L-threonine from L-aspartate: step 3/5.</text>
</comment>
<dbReference type="InterPro" id="IPR005106">
    <property type="entry name" value="Asp/hSer_DH_NAD-bd"/>
</dbReference>
<dbReference type="SUPFAM" id="SSF50998">
    <property type="entry name" value="Quinoprotein alcohol dehydrogenase-like"/>
    <property type="match status" value="1"/>
</dbReference>
<name>A0A8H3HDA2_9AGAM</name>
<keyword evidence="7 16" id="KW-0853">WD repeat</keyword>
<dbReference type="InterPro" id="IPR001342">
    <property type="entry name" value="HDH_cat"/>
</dbReference>
<dbReference type="EMBL" id="CAJMWY010003693">
    <property type="protein sequence ID" value="CAE6505256.1"/>
    <property type="molecule type" value="Genomic_DNA"/>
</dbReference>
<dbReference type="UniPathway" id="UPA00050">
    <property type="reaction ID" value="UER00063"/>
</dbReference>
<feature type="domain" description="Aspartate/homoserine dehydrogenase NAD-binding" evidence="18">
    <location>
        <begin position="9"/>
        <end position="135"/>
    </location>
</feature>
<dbReference type="Gene3D" id="3.40.50.300">
    <property type="entry name" value="P-loop containing nucleotide triphosphate hydrolases"/>
    <property type="match status" value="1"/>
</dbReference>
<dbReference type="FunFam" id="3.30.360.10:FF:000006">
    <property type="entry name" value="Bifunctional aspartokinase/homoserine dehydrogenase"/>
    <property type="match status" value="1"/>
</dbReference>
<comment type="cofactor">
    <cofactor evidence="1">
        <name>a metal cation</name>
        <dbReference type="ChEBI" id="CHEBI:25213"/>
    </cofactor>
</comment>
<protein>
    <recommendedName>
        <fullName evidence="6">Homoserine dehydrogenase</fullName>
        <ecNumber evidence="5">1.1.1.3</ecNumber>
    </recommendedName>
</protein>
<evidence type="ECO:0000313" key="20">
    <source>
        <dbReference type="EMBL" id="CAE6505256.1"/>
    </source>
</evidence>
<dbReference type="PANTHER" id="PTHR43070:SF5">
    <property type="entry name" value="HOMOSERINE DEHYDROGENASE"/>
    <property type="match status" value="1"/>
</dbReference>
<keyword evidence="11" id="KW-0521">NADP</keyword>
<dbReference type="Gene3D" id="2.130.10.10">
    <property type="entry name" value="YVTN repeat-like/Quinoprotein amine dehydrogenase"/>
    <property type="match status" value="4"/>
</dbReference>
<evidence type="ECO:0000256" key="2">
    <source>
        <dbReference type="ARBA" id="ARBA00005056"/>
    </source>
</evidence>
<dbReference type="Pfam" id="PF00400">
    <property type="entry name" value="WD40"/>
    <property type="match status" value="6"/>
</dbReference>
<dbReference type="Pfam" id="PF24883">
    <property type="entry name" value="NPHP3_N"/>
    <property type="match status" value="1"/>
</dbReference>
<comment type="pathway">
    <text evidence="3">Amino-acid biosynthesis; L-methionine biosynthesis via de novo pathway; L-homoserine from L-aspartate: step 3/3.</text>
</comment>
<dbReference type="InterPro" id="IPR027417">
    <property type="entry name" value="P-loop_NTPase"/>
</dbReference>
<dbReference type="Gene3D" id="3.30.360.10">
    <property type="entry name" value="Dihydrodipicolinate Reductase, domain 2"/>
    <property type="match status" value="1"/>
</dbReference>
<comment type="caution">
    <text evidence="20">The sequence shown here is derived from an EMBL/GenBank/DDBJ whole genome shotgun (WGS) entry which is preliminary data.</text>
</comment>
<evidence type="ECO:0000256" key="1">
    <source>
        <dbReference type="ARBA" id="ARBA00001920"/>
    </source>
</evidence>
<evidence type="ECO:0000313" key="21">
    <source>
        <dbReference type="Proteomes" id="UP000663861"/>
    </source>
</evidence>
<evidence type="ECO:0000256" key="8">
    <source>
        <dbReference type="ARBA" id="ARBA00022605"/>
    </source>
</evidence>
<dbReference type="InterPro" id="IPR015943">
    <property type="entry name" value="WD40/YVTN_repeat-like_dom_sf"/>
</dbReference>
<organism evidence="20 21">
    <name type="scientific">Rhizoctonia solani</name>
    <dbReference type="NCBI Taxonomy" id="456999"/>
    <lineage>
        <taxon>Eukaryota</taxon>
        <taxon>Fungi</taxon>
        <taxon>Dikarya</taxon>
        <taxon>Basidiomycota</taxon>
        <taxon>Agaricomycotina</taxon>
        <taxon>Agaricomycetes</taxon>
        <taxon>Cantharellales</taxon>
        <taxon>Ceratobasidiaceae</taxon>
        <taxon>Rhizoctonia</taxon>
    </lineage>
</organism>
<evidence type="ECO:0000256" key="14">
    <source>
        <dbReference type="ARBA" id="ARBA00048841"/>
    </source>
</evidence>
<keyword evidence="12" id="KW-0560">Oxidoreductase</keyword>
<reference evidence="20" key="1">
    <citation type="submission" date="2021-01" db="EMBL/GenBank/DDBJ databases">
        <authorList>
            <person name="Kaushik A."/>
        </authorList>
    </citation>
    <scope>NUCLEOTIDE SEQUENCE</scope>
    <source>
        <strain evidence="20">AG4-RS23</strain>
    </source>
</reference>
<evidence type="ECO:0000256" key="3">
    <source>
        <dbReference type="ARBA" id="ARBA00005062"/>
    </source>
</evidence>
<feature type="repeat" description="WD" evidence="16">
    <location>
        <begin position="1231"/>
        <end position="1272"/>
    </location>
</feature>
<accession>A0A8H3HDA2</accession>
<dbReference type="SUPFAM" id="SSF51735">
    <property type="entry name" value="NAD(P)-binding Rossmann-fold domains"/>
    <property type="match status" value="1"/>
</dbReference>
<feature type="domain" description="Nephrocystin 3-like N-terminal" evidence="19">
    <location>
        <begin position="685"/>
        <end position="844"/>
    </location>
</feature>
<comment type="catalytic activity">
    <reaction evidence="14">
        <text>L-homoserine + NADP(+) = L-aspartate 4-semialdehyde + NADPH + H(+)</text>
        <dbReference type="Rhea" id="RHEA:15761"/>
        <dbReference type="ChEBI" id="CHEBI:15378"/>
        <dbReference type="ChEBI" id="CHEBI:57476"/>
        <dbReference type="ChEBI" id="CHEBI:57783"/>
        <dbReference type="ChEBI" id="CHEBI:58349"/>
        <dbReference type="ChEBI" id="CHEBI:537519"/>
        <dbReference type="EC" id="1.1.1.3"/>
    </reaction>
    <physiologicalReaction direction="right-to-left" evidence="14">
        <dbReference type="Rhea" id="RHEA:15763"/>
    </physiologicalReaction>
</comment>
<dbReference type="UniPathway" id="UPA00051">
    <property type="reaction ID" value="UER00465"/>
</dbReference>